<dbReference type="EMBL" id="FQZR01000003">
    <property type="protein sequence ID" value="SHJ08320.1"/>
    <property type="molecule type" value="Genomic_DNA"/>
</dbReference>
<reference evidence="2 3" key="1">
    <citation type="submission" date="2016-11" db="EMBL/GenBank/DDBJ databases">
        <authorList>
            <person name="Varghese N."/>
            <person name="Submissions S."/>
        </authorList>
    </citation>
    <scope>NUCLEOTIDE SEQUENCE [LARGE SCALE GENOMIC DNA]</scope>
    <source>
        <strain evidence="2 3">DSM 17919</strain>
    </source>
</reference>
<evidence type="ECO:0000313" key="2">
    <source>
        <dbReference type="EMBL" id="SHJ08320.1"/>
    </source>
</evidence>
<evidence type="ECO:0000256" key="1">
    <source>
        <dbReference type="SAM" id="MobiDB-lite"/>
    </source>
</evidence>
<evidence type="ECO:0000313" key="3">
    <source>
        <dbReference type="Proteomes" id="UP000184001"/>
    </source>
</evidence>
<comment type="caution">
    <text evidence="2">The sequence shown here is derived from an EMBL/GenBank/DDBJ whole genome shotgun (WGS) entry which is preliminary data.</text>
</comment>
<organism evidence="2 3">
    <name type="scientific">Halodesulfovibrio aestuarii</name>
    <dbReference type="NCBI Taxonomy" id="126333"/>
    <lineage>
        <taxon>Bacteria</taxon>
        <taxon>Pseudomonadati</taxon>
        <taxon>Thermodesulfobacteriota</taxon>
        <taxon>Desulfovibrionia</taxon>
        <taxon>Desulfovibrionales</taxon>
        <taxon>Desulfovibrionaceae</taxon>
        <taxon>Halodesulfovibrio</taxon>
    </lineage>
</organism>
<proteinExistence type="predicted"/>
<sequence length="48" mass="5615">MNKSLSISSCHHAQTIRNFFKKTRIVKTEPPISYSNKKPKHDESEQNE</sequence>
<dbReference type="AlphaFoldDB" id="A0A8G2C9E8"/>
<accession>A0A8G2C9E8</accession>
<name>A0A8G2C9E8_9BACT</name>
<protein>
    <submittedName>
        <fullName evidence="2">Uncharacterized protein</fullName>
    </submittedName>
</protein>
<gene>
    <name evidence="2" type="ORF">SAMN05660830_01593</name>
</gene>
<dbReference type="Proteomes" id="UP000184001">
    <property type="component" value="Unassembled WGS sequence"/>
</dbReference>
<feature type="region of interest" description="Disordered" evidence="1">
    <location>
        <begin position="25"/>
        <end position="48"/>
    </location>
</feature>